<evidence type="ECO:0000313" key="3">
    <source>
        <dbReference type="EMBL" id="KAJ0210072.1"/>
    </source>
</evidence>
<evidence type="ECO:0000256" key="1">
    <source>
        <dbReference type="SAM" id="MobiDB-lite"/>
    </source>
</evidence>
<dbReference type="Gene3D" id="3.30.420.10">
    <property type="entry name" value="Ribonuclease H-like superfamily/Ribonuclease H"/>
    <property type="match status" value="1"/>
</dbReference>
<dbReference type="PANTHER" id="PTHR42648">
    <property type="entry name" value="TRANSPOSASE, PUTATIVE-RELATED"/>
    <property type="match status" value="1"/>
</dbReference>
<dbReference type="EMBL" id="NBSK02000004">
    <property type="protein sequence ID" value="KAJ0210072.1"/>
    <property type="molecule type" value="Genomic_DNA"/>
</dbReference>
<dbReference type="InterPro" id="IPR012337">
    <property type="entry name" value="RNaseH-like_sf"/>
</dbReference>
<dbReference type="InterPro" id="IPR036397">
    <property type="entry name" value="RNaseH_sf"/>
</dbReference>
<proteinExistence type="predicted"/>
<name>A0A9R1VSD0_LACSA</name>
<dbReference type="InterPro" id="IPR057670">
    <property type="entry name" value="SH3_retrovirus"/>
</dbReference>
<dbReference type="Proteomes" id="UP000235145">
    <property type="component" value="Unassembled WGS sequence"/>
</dbReference>
<sequence length="292" mass="33880">MSVWIFLLKHKHEASTCLINFHKMIKTQFGKYIKHIRCDNGGEFVSHKMHDFYATEGIVLEKFCPYTPQQNGVVERKHRHLLETAQALRFQGNLPKIYWGSVVISLSCEEDLASSLGIRKARIGYKIYDLEYKKIIVSRDFRFLEHKFPMNCIPNTQRSHEEDEDLFVFADKEVNKHIDQHTPILDQHESILDNPIHNDHNSFSLDEVLHDDDSETMHANDHVNSEDSNTNNQRPTRTRSQPTLQLPPSISHPQSAINHVSSTVHPLNNYVSYDKFSKTHKSFLAAIVTHDE</sequence>
<keyword evidence="4" id="KW-1185">Reference proteome</keyword>
<feature type="region of interest" description="Disordered" evidence="1">
    <location>
        <begin position="217"/>
        <end position="255"/>
    </location>
</feature>
<feature type="compositionally biased region" description="Polar residues" evidence="1">
    <location>
        <begin position="226"/>
        <end position="255"/>
    </location>
</feature>
<evidence type="ECO:0000313" key="4">
    <source>
        <dbReference type="Proteomes" id="UP000235145"/>
    </source>
</evidence>
<organism evidence="3 4">
    <name type="scientific">Lactuca sativa</name>
    <name type="common">Garden lettuce</name>
    <dbReference type="NCBI Taxonomy" id="4236"/>
    <lineage>
        <taxon>Eukaryota</taxon>
        <taxon>Viridiplantae</taxon>
        <taxon>Streptophyta</taxon>
        <taxon>Embryophyta</taxon>
        <taxon>Tracheophyta</taxon>
        <taxon>Spermatophyta</taxon>
        <taxon>Magnoliopsida</taxon>
        <taxon>eudicotyledons</taxon>
        <taxon>Gunneridae</taxon>
        <taxon>Pentapetalae</taxon>
        <taxon>asterids</taxon>
        <taxon>campanulids</taxon>
        <taxon>Asterales</taxon>
        <taxon>Asteraceae</taxon>
        <taxon>Cichorioideae</taxon>
        <taxon>Cichorieae</taxon>
        <taxon>Lactucinae</taxon>
        <taxon>Lactuca</taxon>
    </lineage>
</organism>
<comment type="caution">
    <text evidence="3">The sequence shown here is derived from an EMBL/GenBank/DDBJ whole genome shotgun (WGS) entry which is preliminary data.</text>
</comment>
<dbReference type="PANTHER" id="PTHR42648:SF29">
    <property type="entry name" value="RNA-DIRECTED DNA POLYMERASE"/>
    <property type="match status" value="1"/>
</dbReference>
<dbReference type="InterPro" id="IPR039537">
    <property type="entry name" value="Retrotran_Ty1/copia-like"/>
</dbReference>
<dbReference type="SUPFAM" id="SSF53098">
    <property type="entry name" value="Ribonuclease H-like"/>
    <property type="match status" value="1"/>
</dbReference>
<evidence type="ECO:0000259" key="2">
    <source>
        <dbReference type="PROSITE" id="PS50994"/>
    </source>
</evidence>
<dbReference type="GO" id="GO:0015074">
    <property type="term" value="P:DNA integration"/>
    <property type="evidence" value="ECO:0007669"/>
    <property type="project" value="InterPro"/>
</dbReference>
<protein>
    <recommendedName>
        <fullName evidence="2">Integrase catalytic domain-containing protein</fullName>
    </recommendedName>
</protein>
<dbReference type="GO" id="GO:0003676">
    <property type="term" value="F:nucleic acid binding"/>
    <property type="evidence" value="ECO:0007669"/>
    <property type="project" value="InterPro"/>
</dbReference>
<dbReference type="PROSITE" id="PS50994">
    <property type="entry name" value="INTEGRASE"/>
    <property type="match status" value="1"/>
</dbReference>
<accession>A0A9R1VSD0</accession>
<dbReference type="InterPro" id="IPR001584">
    <property type="entry name" value="Integrase_cat-core"/>
</dbReference>
<reference evidence="3 4" key="1">
    <citation type="journal article" date="2017" name="Nat. Commun.">
        <title>Genome assembly with in vitro proximity ligation data and whole-genome triplication in lettuce.</title>
        <authorList>
            <person name="Reyes-Chin-Wo S."/>
            <person name="Wang Z."/>
            <person name="Yang X."/>
            <person name="Kozik A."/>
            <person name="Arikit S."/>
            <person name="Song C."/>
            <person name="Xia L."/>
            <person name="Froenicke L."/>
            <person name="Lavelle D.O."/>
            <person name="Truco M.J."/>
            <person name="Xia R."/>
            <person name="Zhu S."/>
            <person name="Xu C."/>
            <person name="Xu H."/>
            <person name="Xu X."/>
            <person name="Cox K."/>
            <person name="Korf I."/>
            <person name="Meyers B.C."/>
            <person name="Michelmore R.W."/>
        </authorList>
    </citation>
    <scope>NUCLEOTIDE SEQUENCE [LARGE SCALE GENOMIC DNA]</scope>
    <source>
        <strain evidence="4">cv. Salinas</strain>
        <tissue evidence="3">Seedlings</tissue>
    </source>
</reference>
<gene>
    <name evidence="3" type="ORF">LSAT_V11C400204200</name>
</gene>
<dbReference type="AlphaFoldDB" id="A0A9R1VSD0"/>
<feature type="domain" description="Integrase catalytic" evidence="2">
    <location>
        <begin position="1"/>
        <end position="83"/>
    </location>
</feature>
<dbReference type="Pfam" id="PF25597">
    <property type="entry name" value="SH3_retrovirus"/>
    <property type="match status" value="1"/>
</dbReference>